<feature type="region of interest" description="Disordered" evidence="1">
    <location>
        <begin position="64"/>
        <end position="117"/>
    </location>
</feature>
<reference evidence="2 3" key="1">
    <citation type="journal article" date="2015" name="Fungal Genet. Biol.">
        <title>Evolution of novel wood decay mechanisms in Agaricales revealed by the genome sequences of Fistulina hepatica and Cylindrobasidium torrendii.</title>
        <authorList>
            <person name="Floudas D."/>
            <person name="Held B.W."/>
            <person name="Riley R."/>
            <person name="Nagy L.G."/>
            <person name="Koehler G."/>
            <person name="Ransdell A.S."/>
            <person name="Younus H."/>
            <person name="Chow J."/>
            <person name="Chiniquy J."/>
            <person name="Lipzen A."/>
            <person name="Tritt A."/>
            <person name="Sun H."/>
            <person name="Haridas S."/>
            <person name="LaButti K."/>
            <person name="Ohm R.A."/>
            <person name="Kues U."/>
            <person name="Blanchette R.A."/>
            <person name="Grigoriev I.V."/>
            <person name="Minto R.E."/>
            <person name="Hibbett D.S."/>
        </authorList>
    </citation>
    <scope>NUCLEOTIDE SEQUENCE [LARGE SCALE GENOMIC DNA]</scope>
    <source>
        <strain evidence="2 3">ATCC 64428</strain>
    </source>
</reference>
<dbReference type="AlphaFoldDB" id="A0A0D7ALS5"/>
<name>A0A0D7ALS5_9AGAR</name>
<accession>A0A0D7ALS5</accession>
<feature type="region of interest" description="Disordered" evidence="1">
    <location>
        <begin position="453"/>
        <end position="483"/>
    </location>
</feature>
<dbReference type="EMBL" id="KN881648">
    <property type="protein sequence ID" value="KIY51728.1"/>
    <property type="molecule type" value="Genomic_DNA"/>
</dbReference>
<evidence type="ECO:0000313" key="3">
    <source>
        <dbReference type="Proteomes" id="UP000054144"/>
    </source>
</evidence>
<gene>
    <name evidence="2" type="ORF">FISHEDRAFT_70461</name>
</gene>
<organism evidence="2 3">
    <name type="scientific">Fistulina hepatica ATCC 64428</name>
    <dbReference type="NCBI Taxonomy" id="1128425"/>
    <lineage>
        <taxon>Eukaryota</taxon>
        <taxon>Fungi</taxon>
        <taxon>Dikarya</taxon>
        <taxon>Basidiomycota</taxon>
        <taxon>Agaricomycotina</taxon>
        <taxon>Agaricomycetes</taxon>
        <taxon>Agaricomycetidae</taxon>
        <taxon>Agaricales</taxon>
        <taxon>Fistulinaceae</taxon>
        <taxon>Fistulina</taxon>
    </lineage>
</organism>
<feature type="region of interest" description="Disordered" evidence="1">
    <location>
        <begin position="154"/>
        <end position="179"/>
    </location>
</feature>
<protein>
    <submittedName>
        <fullName evidence="2">Uncharacterized protein</fullName>
    </submittedName>
</protein>
<dbReference type="Proteomes" id="UP000054144">
    <property type="component" value="Unassembled WGS sequence"/>
</dbReference>
<feature type="region of interest" description="Disordered" evidence="1">
    <location>
        <begin position="576"/>
        <end position="641"/>
    </location>
</feature>
<proteinExistence type="predicted"/>
<feature type="compositionally biased region" description="Polar residues" evidence="1">
    <location>
        <begin position="598"/>
        <end position="619"/>
    </location>
</feature>
<sequence>MPTGVNYMGGRRNAVKRRANSIDKVYKDHFRKRHLDKFGKIFHVSTNNEATPFSSPKLLQACQRQETQKRQPSHLTQSTPKPAFPSTPDNPKTMPRKPPHDYQTRPNDLSFPAGNNYQASTSSVLEALDTSEPILLRGLLDRILQTPDFAGLAKPAKRVHNSEPSTSSNRKHNPQEVSHATLDSSPLNLIDFTGAPVSLSTNFSGSFLSRLEELDDQAGPDDSMDIPFTGSSFDHRLRLVHHADLMLDSSHLEGKFGAEVYVSSGAFNWSHFWTCPSIGSEARCFSHLHVASSESASSICANRQTSDSSPSFSSLFSPPSARPQPFYAHSRKSSISGRSTHFPRDAQSIACLSVSPCSALPRRFYDNVPMSANDEPSSHLFAVDAEHAHVTSLRSIFDYSDPWRAIGEILGLPSEPSHTHAADAQVPYDSSSSRDFPTDACFVESLSGNASLSPLSVAAPSNDDREVLPAESASHTTSHDLHIPNPAVKTARFALLPVTNLTSAASDLQHHSASASPSACTRGSSSPPCQMQVHYPPVCVVHEMTACSGSHVSPTAHSFVDDGDVSSCSAKAGISHELDNDNGHQDYSLAQPDKDASATHSPRPSSWTGTPDYSPSLVTATPPPNHSGHDGPATRTDMSQIHVEEVVGDREWTVDKPLYLTSLFADAVQEDND</sequence>
<evidence type="ECO:0000256" key="1">
    <source>
        <dbReference type="SAM" id="MobiDB-lite"/>
    </source>
</evidence>
<evidence type="ECO:0000313" key="2">
    <source>
        <dbReference type="EMBL" id="KIY51728.1"/>
    </source>
</evidence>
<keyword evidence="3" id="KW-1185">Reference proteome</keyword>
<dbReference type="OrthoDB" id="3260134at2759"/>